<dbReference type="Proteomes" id="UP001652623">
    <property type="component" value="Chromosome 12"/>
</dbReference>
<dbReference type="RefSeq" id="XP_015876745.2">
    <property type="nucleotide sequence ID" value="XM_016021259.4"/>
</dbReference>
<name>A0A6P3ZEM0_ZIZJJ</name>
<feature type="domain" description="F-box" evidence="1">
    <location>
        <begin position="71"/>
        <end position="118"/>
    </location>
</feature>
<dbReference type="RefSeq" id="XP_015876742.2">
    <property type="nucleotide sequence ID" value="XM_016021256.4"/>
</dbReference>
<dbReference type="InterPro" id="IPR050942">
    <property type="entry name" value="F-box_BR-signaling"/>
</dbReference>
<keyword evidence="2" id="KW-1185">Reference proteome</keyword>
<evidence type="ECO:0000313" key="9">
    <source>
        <dbReference type="RefSeq" id="XP_048318898.1"/>
    </source>
</evidence>
<dbReference type="RefSeq" id="XP_015876744.2">
    <property type="nucleotide sequence ID" value="XM_016021258.4"/>
</dbReference>
<accession>A0A6P3ZEM0</accession>
<dbReference type="SMART" id="SM00256">
    <property type="entry name" value="FBOX"/>
    <property type="match status" value="1"/>
</dbReference>
<gene>
    <name evidence="3 4 5 6 7 8 9 10" type="primary">LOC107413333</name>
</gene>
<protein>
    <submittedName>
        <fullName evidence="3 4">F-box protein At3g56470</fullName>
    </submittedName>
</protein>
<dbReference type="InterPro" id="IPR001810">
    <property type="entry name" value="F-box_dom"/>
</dbReference>
<proteinExistence type="predicted"/>
<dbReference type="RefSeq" id="XP_048318899.1">
    <property type="nucleotide sequence ID" value="XM_048462942.2"/>
</dbReference>
<dbReference type="RefSeq" id="XP_048318898.1">
    <property type="nucleotide sequence ID" value="XM_048462941.2"/>
</dbReference>
<evidence type="ECO:0000313" key="2">
    <source>
        <dbReference type="Proteomes" id="UP001652623"/>
    </source>
</evidence>
<sequence>MAPRRKRNRSCKQQKQLNKENDWELIRKRKRSCKQQKQLNEENYGELIRKRNGSRKQWKQHSEENDGELISVDWTELPPIIFQVIFERLPLIDCISVSDVCKSWRSVFIQDPFSWERHGFPSLFMSNQKDKNKRTCISMIEKRAWEMELPEAHGKYCWGSFHDWLILVKDLECFYLEISLFNPFTRSKIDLPGAWNFYHKMVLSELPSSQKCICMLVHGQSGELAFCVPGAQSWHQYKLVDEPFEDAVFCNGSFYVLSNNYNIWQIDASNVFATISGHDASPVAADSEIKNLFHEVNIAQRHTNDGVLKYLVESCGEVLLVCRFFSTKPDAVLETENFEVYVLDVGQMSWEKINNLGDRVLYLGKCCSRSFSSRELGVNMSNSIYFSNDHVAPWWNEWDSKHLIGISSRLGLKNTDRKDWGIFNLGKEYNGNFCFRGNRDSWAPIWFTAPLWWYCTKFALN</sequence>
<dbReference type="InterPro" id="IPR005174">
    <property type="entry name" value="KIB1-4_b-propeller"/>
</dbReference>
<evidence type="ECO:0000313" key="6">
    <source>
        <dbReference type="RefSeq" id="XP_015876745.2"/>
    </source>
</evidence>
<dbReference type="RefSeq" id="XP_015876743.2">
    <property type="nucleotide sequence ID" value="XM_016021257.4"/>
</dbReference>
<dbReference type="AlphaFoldDB" id="A0A6P3ZEM0"/>
<dbReference type="GeneID" id="107413333"/>
<dbReference type="PANTHER" id="PTHR44259">
    <property type="entry name" value="OS07G0183000 PROTEIN-RELATED"/>
    <property type="match status" value="1"/>
</dbReference>
<dbReference type="Gene3D" id="1.20.1280.50">
    <property type="match status" value="1"/>
</dbReference>
<evidence type="ECO:0000313" key="4">
    <source>
        <dbReference type="RefSeq" id="XP_015876743.2"/>
    </source>
</evidence>
<evidence type="ECO:0000313" key="3">
    <source>
        <dbReference type="RefSeq" id="XP_015876742.2"/>
    </source>
</evidence>
<dbReference type="Pfam" id="PF03478">
    <property type="entry name" value="Beta-prop_KIB1-4"/>
    <property type="match status" value="1"/>
</dbReference>
<dbReference type="Pfam" id="PF12937">
    <property type="entry name" value="F-box-like"/>
    <property type="match status" value="1"/>
</dbReference>
<organism evidence="2 5">
    <name type="scientific">Ziziphus jujuba</name>
    <name type="common">Chinese jujube</name>
    <name type="synonym">Ziziphus sativa</name>
    <dbReference type="NCBI Taxonomy" id="326968"/>
    <lineage>
        <taxon>Eukaryota</taxon>
        <taxon>Viridiplantae</taxon>
        <taxon>Streptophyta</taxon>
        <taxon>Embryophyta</taxon>
        <taxon>Tracheophyta</taxon>
        <taxon>Spermatophyta</taxon>
        <taxon>Magnoliopsida</taxon>
        <taxon>eudicotyledons</taxon>
        <taxon>Gunneridae</taxon>
        <taxon>Pentapetalae</taxon>
        <taxon>rosids</taxon>
        <taxon>fabids</taxon>
        <taxon>Rosales</taxon>
        <taxon>Rhamnaceae</taxon>
        <taxon>Paliureae</taxon>
        <taxon>Ziziphus</taxon>
    </lineage>
</organism>
<evidence type="ECO:0000313" key="10">
    <source>
        <dbReference type="RefSeq" id="XP_048318899.1"/>
    </source>
</evidence>
<evidence type="ECO:0000313" key="5">
    <source>
        <dbReference type="RefSeq" id="XP_015876744.2"/>
    </source>
</evidence>
<evidence type="ECO:0000313" key="8">
    <source>
        <dbReference type="RefSeq" id="XP_024927361.2"/>
    </source>
</evidence>
<evidence type="ECO:0000313" key="7">
    <source>
        <dbReference type="RefSeq" id="XP_024927360.2"/>
    </source>
</evidence>
<dbReference type="SUPFAM" id="SSF81383">
    <property type="entry name" value="F-box domain"/>
    <property type="match status" value="1"/>
</dbReference>
<dbReference type="PROSITE" id="PS50181">
    <property type="entry name" value="FBOX"/>
    <property type="match status" value="1"/>
</dbReference>
<dbReference type="RefSeq" id="XP_024927361.2">
    <property type="nucleotide sequence ID" value="XM_025071593.3"/>
</dbReference>
<dbReference type="RefSeq" id="XP_024927360.2">
    <property type="nucleotide sequence ID" value="XM_025071592.3"/>
</dbReference>
<reference evidence="3 4" key="1">
    <citation type="submission" date="2025-05" db="UniProtKB">
        <authorList>
            <consortium name="RefSeq"/>
        </authorList>
    </citation>
    <scope>IDENTIFICATION</scope>
    <source>
        <tissue evidence="3 4">Seedling</tissue>
    </source>
</reference>
<dbReference type="InterPro" id="IPR036047">
    <property type="entry name" value="F-box-like_dom_sf"/>
</dbReference>
<evidence type="ECO:0000259" key="1">
    <source>
        <dbReference type="PROSITE" id="PS50181"/>
    </source>
</evidence>